<reference evidence="3 4" key="1">
    <citation type="submission" date="2017-08" db="EMBL/GenBank/DDBJ databases">
        <title>Infants hospitalized years apart are colonized by the same room-sourced microbial strains.</title>
        <authorList>
            <person name="Brooks B."/>
            <person name="Olm M.R."/>
            <person name="Firek B.A."/>
            <person name="Baker R."/>
            <person name="Thomas B.C."/>
            <person name="Morowitz M.J."/>
            <person name="Banfield J.F."/>
        </authorList>
    </citation>
    <scope>NUCLEOTIDE SEQUENCE [LARGE SCALE GENOMIC DNA]</scope>
    <source>
        <strain evidence="3">S2_005_002_R2_29</strain>
    </source>
</reference>
<evidence type="ECO:0000256" key="1">
    <source>
        <dbReference type="ARBA" id="ARBA00044777"/>
    </source>
</evidence>
<feature type="compositionally biased region" description="Acidic residues" evidence="2">
    <location>
        <begin position="271"/>
        <end position="280"/>
    </location>
</feature>
<gene>
    <name evidence="3" type="ORF">DI551_10600</name>
</gene>
<evidence type="ECO:0000256" key="2">
    <source>
        <dbReference type="SAM" id="MobiDB-lite"/>
    </source>
</evidence>
<feature type="compositionally biased region" description="Basic and acidic residues" evidence="2">
    <location>
        <begin position="260"/>
        <end position="270"/>
    </location>
</feature>
<dbReference type="EMBL" id="QFQB01000104">
    <property type="protein sequence ID" value="PZQ44217.1"/>
    <property type="molecule type" value="Genomic_DNA"/>
</dbReference>
<accession>A0A2W5PI12</accession>
<dbReference type="AlphaFoldDB" id="A0A2W5PI12"/>
<dbReference type="PANTHER" id="PTHR33969:SF2">
    <property type="entry name" value="SEGREGATION AND CONDENSATION PROTEIN A"/>
    <property type="match status" value="1"/>
</dbReference>
<dbReference type="InterPro" id="IPR003768">
    <property type="entry name" value="ScpA"/>
</dbReference>
<sequence length="280" mass="31574">MALPEGEHEADSLLLNLNGYEGPIDVLLEMARNQKVDLREISILQLARQYLDFIERAKDLRLDLAAEYLVMAAWLAYLKSRLLLPKEKDESGEPSGEAMAEALSFQLRRLESMRKAADMLMARPQLGINLFARGAPEGLKTAYNATYKDTLFDLLKAYGDIRRRAEATIYELPVFNIMTMEEAMDRMAKMLGNLPKSGINSVWTTLQSFLPDNIKDPLLLRSSMASTFTAGLELAKQGKVEIRQDGLFRPVYIRTANRPPIEDAPKKIEEESNDDDATTN</sequence>
<comment type="caution">
    <text evidence="3">The sequence shown here is derived from an EMBL/GenBank/DDBJ whole genome shotgun (WGS) entry which is preliminary data.</text>
</comment>
<feature type="region of interest" description="Disordered" evidence="2">
    <location>
        <begin position="259"/>
        <end position="280"/>
    </location>
</feature>
<evidence type="ECO:0000313" key="4">
    <source>
        <dbReference type="Proteomes" id="UP000249417"/>
    </source>
</evidence>
<organism evidence="3 4">
    <name type="scientific">Micavibrio aeruginosavorus</name>
    <dbReference type="NCBI Taxonomy" id="349221"/>
    <lineage>
        <taxon>Bacteria</taxon>
        <taxon>Pseudomonadati</taxon>
        <taxon>Bdellovibrionota</taxon>
        <taxon>Bdellovibrionia</taxon>
        <taxon>Bdellovibrionales</taxon>
        <taxon>Pseudobdellovibrionaceae</taxon>
        <taxon>Micavibrio</taxon>
    </lineage>
</organism>
<dbReference type="Gene3D" id="6.10.250.2410">
    <property type="match status" value="1"/>
</dbReference>
<protein>
    <recommendedName>
        <fullName evidence="1">Segregation and condensation protein A</fullName>
    </recommendedName>
</protein>
<name>A0A2W5PI12_9BACT</name>
<dbReference type="Proteomes" id="UP000249417">
    <property type="component" value="Unassembled WGS sequence"/>
</dbReference>
<dbReference type="PANTHER" id="PTHR33969">
    <property type="entry name" value="SEGREGATION AND CONDENSATION PROTEIN A"/>
    <property type="match status" value="1"/>
</dbReference>
<proteinExistence type="predicted"/>
<dbReference type="Pfam" id="PF02616">
    <property type="entry name" value="SMC_ScpA"/>
    <property type="match status" value="1"/>
</dbReference>
<evidence type="ECO:0000313" key="3">
    <source>
        <dbReference type="EMBL" id="PZQ44217.1"/>
    </source>
</evidence>